<accession>A0A3G8M9V4</accession>
<dbReference type="Proteomes" id="UP000273982">
    <property type="component" value="Chromosome"/>
</dbReference>
<dbReference type="KEGG" id="mros:EHO51_15300"/>
<evidence type="ECO:0000313" key="1">
    <source>
        <dbReference type="EMBL" id="AZG77992.1"/>
    </source>
</evidence>
<dbReference type="EMBL" id="CP034086">
    <property type="protein sequence ID" value="AZG77992.1"/>
    <property type="molecule type" value="Genomic_DNA"/>
</dbReference>
<organism evidence="1 2">
    <name type="scientific">Methylocystis rosea</name>
    <dbReference type="NCBI Taxonomy" id="173366"/>
    <lineage>
        <taxon>Bacteria</taxon>
        <taxon>Pseudomonadati</taxon>
        <taxon>Pseudomonadota</taxon>
        <taxon>Alphaproteobacteria</taxon>
        <taxon>Hyphomicrobiales</taxon>
        <taxon>Methylocystaceae</taxon>
        <taxon>Methylocystis</taxon>
    </lineage>
</organism>
<evidence type="ECO:0000313" key="2">
    <source>
        <dbReference type="Proteomes" id="UP000273982"/>
    </source>
</evidence>
<name>A0A3G8M9V4_9HYPH</name>
<dbReference type="AlphaFoldDB" id="A0A3G8M9V4"/>
<sequence>MKSIFRTSTIFSLSIFTASCGSGPAQNSVHVRAGDEIPSAKVYYLPRGIVKLEFKSDGNTVTVAAPTAEIIPDSRAQFAALWNEASSAEDKFTFAINSKGLLTSVSSINEDKIPEIIQKIADIAKEAGKGLIPFSAPSGLAAQPPKFDIRKTIDPFCSEKKCNSSASNEFFDVSFRKMNGNRISRLTDAEIDALADDCIAAICLRVPVPIKVRVTSTRALEQSIPVHIDNEFVVMLPDPSSVVRFEIERGPCIKRQTDLTFESGMLTKAELTKPSEILECLEIPLSIAKAIAEIPGAILTAKIKLMQDERAIVSEQAAYYREIRTLLDNQYALLAALAKK</sequence>
<gene>
    <name evidence="1" type="ORF">EHO51_15300</name>
</gene>
<dbReference type="RefSeq" id="WP_124739608.1">
    <property type="nucleotide sequence ID" value="NZ_CP034086.1"/>
</dbReference>
<proteinExistence type="predicted"/>
<reference evidence="1 2" key="1">
    <citation type="submission" date="2018-11" db="EMBL/GenBank/DDBJ databases">
        <title>Genome squencing of methanotrophic bacteria isolated from alkaline groundwater in Korea.</title>
        <authorList>
            <person name="Nguyen L.N."/>
        </authorList>
    </citation>
    <scope>NUCLEOTIDE SEQUENCE [LARGE SCALE GENOMIC DNA]</scope>
    <source>
        <strain evidence="1 2">GW6</strain>
    </source>
</reference>
<protein>
    <submittedName>
        <fullName evidence="1">Uncharacterized protein</fullName>
    </submittedName>
</protein>
<dbReference type="PROSITE" id="PS51257">
    <property type="entry name" value="PROKAR_LIPOPROTEIN"/>
    <property type="match status" value="1"/>
</dbReference>